<evidence type="ECO:0000256" key="9">
    <source>
        <dbReference type="PROSITE-ProRule" id="PRU00723"/>
    </source>
</evidence>
<dbReference type="Proteomes" id="UP000095284">
    <property type="component" value="Unplaced"/>
</dbReference>
<dbReference type="GO" id="GO:0005634">
    <property type="term" value="C:nucleus"/>
    <property type="evidence" value="ECO:0007669"/>
    <property type="project" value="UniProtKB-SubCell"/>
</dbReference>
<keyword evidence="7 9" id="KW-0862">Zinc</keyword>
<reference evidence="15" key="1">
    <citation type="submission" date="2016-11" db="UniProtKB">
        <authorList>
            <consortium name="WormBaseParasite"/>
        </authorList>
    </citation>
    <scope>IDENTIFICATION</scope>
</reference>
<evidence type="ECO:0000256" key="2">
    <source>
        <dbReference type="ARBA" id="ARBA00008423"/>
    </source>
</evidence>
<evidence type="ECO:0000256" key="8">
    <source>
        <dbReference type="ARBA" id="ARBA00023242"/>
    </source>
</evidence>
<dbReference type="GO" id="GO:0008143">
    <property type="term" value="F:poly(A) binding"/>
    <property type="evidence" value="ECO:0007669"/>
    <property type="project" value="InterPro"/>
</dbReference>
<keyword evidence="6 9" id="KW-0863">Zinc-finger</keyword>
<accession>A0A1I7RSC2</accession>
<dbReference type="WBParaSite" id="BXY_0362600.1">
    <property type="protein sequence ID" value="BXY_0362600.1"/>
    <property type="gene ID" value="BXY_0362600"/>
</dbReference>
<dbReference type="PANTHER" id="PTHR14738:SF29">
    <property type="entry name" value="ZINC FINGER CCCH DOMAIN-CONTAINING PROTEIN 14"/>
    <property type="match status" value="1"/>
</dbReference>
<keyword evidence="4 9" id="KW-0479">Metal-binding</keyword>
<gene>
    <name evidence="12" type="ORF">BXYJ_LOCUS11823</name>
</gene>
<dbReference type="Pfam" id="PF14608">
    <property type="entry name" value="zf-CCCH_2"/>
    <property type="match status" value="3"/>
</dbReference>
<evidence type="ECO:0000313" key="13">
    <source>
        <dbReference type="Proteomes" id="UP000095284"/>
    </source>
</evidence>
<keyword evidence="5" id="KW-0677">Repeat</keyword>
<evidence type="ECO:0000259" key="11">
    <source>
        <dbReference type="PROSITE" id="PS50103"/>
    </source>
</evidence>
<feature type="zinc finger region" description="C3H1-type" evidence="9">
    <location>
        <begin position="498"/>
        <end position="523"/>
    </location>
</feature>
<keyword evidence="8" id="KW-0539">Nucleus</keyword>
<dbReference type="InterPro" id="IPR040366">
    <property type="entry name" value="Nab2/ZC3H14"/>
</dbReference>
<comment type="subcellular location">
    <subcellularLocation>
        <location evidence="1">Nucleus</location>
    </subcellularLocation>
</comment>
<feature type="compositionally biased region" description="Basic and acidic residues" evidence="10">
    <location>
        <begin position="313"/>
        <end position="331"/>
    </location>
</feature>
<evidence type="ECO:0000256" key="1">
    <source>
        <dbReference type="ARBA" id="ARBA00004123"/>
    </source>
</evidence>
<dbReference type="AlphaFoldDB" id="A0A1I7RSC2"/>
<dbReference type="InterPro" id="IPR000571">
    <property type="entry name" value="Znf_CCCH"/>
</dbReference>
<name>A0A1I7RSC2_BURXY</name>
<feature type="region of interest" description="Disordered" evidence="10">
    <location>
        <begin position="126"/>
        <end position="190"/>
    </location>
</feature>
<feature type="compositionally biased region" description="Low complexity" evidence="10">
    <location>
        <begin position="402"/>
        <end position="420"/>
    </location>
</feature>
<dbReference type="eggNOG" id="KOG3702">
    <property type="taxonomic scope" value="Eukaryota"/>
</dbReference>
<evidence type="ECO:0000313" key="12">
    <source>
        <dbReference type="EMBL" id="CAD5231727.1"/>
    </source>
</evidence>
<organism evidence="13 15">
    <name type="scientific">Bursaphelenchus xylophilus</name>
    <name type="common">Pinewood nematode worm</name>
    <name type="synonym">Aphelenchoides xylophilus</name>
    <dbReference type="NCBI Taxonomy" id="6326"/>
    <lineage>
        <taxon>Eukaryota</taxon>
        <taxon>Metazoa</taxon>
        <taxon>Ecdysozoa</taxon>
        <taxon>Nematoda</taxon>
        <taxon>Chromadorea</taxon>
        <taxon>Rhabditida</taxon>
        <taxon>Tylenchina</taxon>
        <taxon>Tylenchomorpha</taxon>
        <taxon>Aphelenchoidea</taxon>
        <taxon>Aphelenchoididae</taxon>
        <taxon>Bursaphelenchus</taxon>
    </lineage>
</organism>
<dbReference type="GO" id="GO:0043488">
    <property type="term" value="P:regulation of mRNA stability"/>
    <property type="evidence" value="ECO:0007669"/>
    <property type="project" value="InterPro"/>
</dbReference>
<dbReference type="GO" id="GO:0005737">
    <property type="term" value="C:cytoplasm"/>
    <property type="evidence" value="ECO:0007669"/>
    <property type="project" value="TreeGrafter"/>
</dbReference>
<evidence type="ECO:0000313" key="14">
    <source>
        <dbReference type="Proteomes" id="UP000659654"/>
    </source>
</evidence>
<dbReference type="PANTHER" id="PTHR14738">
    <property type="entry name" value="ZINC FINGER CCCH DOMAIN-CONTAINING PROTEIN 14"/>
    <property type="match status" value="1"/>
</dbReference>
<dbReference type="Gene3D" id="4.10.1000.30">
    <property type="match status" value="2"/>
</dbReference>
<feature type="domain" description="C3H1-type" evidence="11">
    <location>
        <begin position="498"/>
        <end position="523"/>
    </location>
</feature>
<evidence type="ECO:0000256" key="7">
    <source>
        <dbReference type="ARBA" id="ARBA00022833"/>
    </source>
</evidence>
<evidence type="ECO:0000256" key="4">
    <source>
        <dbReference type="ARBA" id="ARBA00022723"/>
    </source>
</evidence>
<reference evidence="12" key="2">
    <citation type="submission" date="2020-09" db="EMBL/GenBank/DDBJ databases">
        <authorList>
            <person name="Kikuchi T."/>
        </authorList>
    </citation>
    <scope>NUCLEOTIDE SEQUENCE</scope>
    <source>
        <strain evidence="12">Ka4C1</strain>
    </source>
</reference>
<sequence length="628" mass="71478">MASSNAAFTKKLRLAIKAKIQELGVDADDELPDYVMVLAANKKDKQLMRDDLQIFLGKSTAAFVDWLFDAFDRIQKGIAPPKPPESEKRLSDSIKNLPQENGNALEKFDRGKRHILVEFESKEKKKKVKKKKDKREETPEGFLNTFEQIQGPKHKIKKKRRDTDRSPSPVRKHHEKEKKKHKKKKRTPSPVYNAEKHTLRYDVISDDEEDIHVISDDESIEEGELTSRRPKFKPRLRSQLGCIVTNTKPIEVNQEEEDKQHRKHHKPHRRHEDEDADNKIEASSKIFVNKNAAIFKKAISSASLNSHVNVEGSSRRRSEHSETRVMVETKETGVQADPPDPVMDFEPVKQSKNKTVRKRRADDPLRTVARLMGMELNKVKKSTLEVVEKSKKSEESPKKEVVSNPESSSSEPQSKTPSFSGWNGQITIDDSSSEDGEEAEIDAFVASAVQERHVLDAQLPPTAALSRPHLYASQQKTMLVLAQTTAFQPEVSQPTPTIPINERCRFWPNCTKGASCPYIHPTQTCAKFPSCFYGNKCLYIHPLCKYGITCKKPNCPFTHVEGAVPLQKTVPVPVFKSQIMCKFKGRCENTACEFKHPPLCVYGMACNTYGCTFLHRKPDLSKFKWKKS</sequence>
<evidence type="ECO:0000256" key="10">
    <source>
        <dbReference type="SAM" id="MobiDB-lite"/>
    </source>
</evidence>
<protein>
    <recommendedName>
        <fullName evidence="3">Zinc finger CCCH domain-containing protein 14</fullName>
    </recommendedName>
</protein>
<feature type="region of interest" description="Disordered" evidence="10">
    <location>
        <begin position="252"/>
        <end position="278"/>
    </location>
</feature>
<comment type="similarity">
    <text evidence="2">Belongs to the ZC3H14 family.</text>
</comment>
<dbReference type="EMBL" id="CAJFDI010000005">
    <property type="protein sequence ID" value="CAD5231727.1"/>
    <property type="molecule type" value="Genomic_DNA"/>
</dbReference>
<feature type="region of interest" description="Disordered" evidence="10">
    <location>
        <begin position="310"/>
        <end position="346"/>
    </location>
</feature>
<dbReference type="GO" id="GO:0008270">
    <property type="term" value="F:zinc ion binding"/>
    <property type="evidence" value="ECO:0007669"/>
    <property type="project" value="UniProtKB-KW"/>
</dbReference>
<feature type="region of interest" description="Disordered" evidence="10">
    <location>
        <begin position="78"/>
        <end position="107"/>
    </location>
</feature>
<evidence type="ECO:0000256" key="3">
    <source>
        <dbReference type="ARBA" id="ARBA00015071"/>
    </source>
</evidence>
<evidence type="ECO:0000256" key="5">
    <source>
        <dbReference type="ARBA" id="ARBA00022737"/>
    </source>
</evidence>
<dbReference type="OrthoDB" id="5589010at2759"/>
<feature type="compositionally biased region" description="Polar residues" evidence="10">
    <location>
        <begin position="93"/>
        <end position="102"/>
    </location>
</feature>
<proteinExistence type="inferred from homology"/>
<dbReference type="Proteomes" id="UP000582659">
    <property type="component" value="Unassembled WGS sequence"/>
</dbReference>
<dbReference type="EMBL" id="CAJFCV020000005">
    <property type="protein sequence ID" value="CAG9123056.1"/>
    <property type="molecule type" value="Genomic_DNA"/>
</dbReference>
<dbReference type="PROSITE" id="PS50103">
    <property type="entry name" value="ZF_C3H1"/>
    <property type="match status" value="1"/>
</dbReference>
<dbReference type="Proteomes" id="UP000659654">
    <property type="component" value="Unassembled WGS sequence"/>
</dbReference>
<evidence type="ECO:0000313" key="15">
    <source>
        <dbReference type="WBParaSite" id="BXY_0362600.1"/>
    </source>
</evidence>
<feature type="compositionally biased region" description="Basic residues" evidence="10">
    <location>
        <begin position="170"/>
        <end position="187"/>
    </location>
</feature>
<evidence type="ECO:0000256" key="6">
    <source>
        <dbReference type="ARBA" id="ARBA00022771"/>
    </source>
</evidence>
<feature type="compositionally biased region" description="Basic and acidic residues" evidence="10">
    <location>
        <begin position="385"/>
        <end position="401"/>
    </location>
</feature>
<dbReference type="SMART" id="SM00356">
    <property type="entry name" value="ZnF_C3H1"/>
    <property type="match status" value="3"/>
</dbReference>
<keyword evidence="14" id="KW-1185">Reference proteome</keyword>
<feature type="region of interest" description="Disordered" evidence="10">
    <location>
        <begin position="385"/>
        <end position="437"/>
    </location>
</feature>